<keyword evidence="11 18" id="KW-0418">Kinase</keyword>
<evidence type="ECO:0000256" key="6">
    <source>
        <dbReference type="ARBA" id="ARBA00012142"/>
    </source>
</evidence>
<dbReference type="InterPro" id="IPR008279">
    <property type="entry name" value="PEP-util_enz_mobile_dom"/>
</dbReference>
<dbReference type="GO" id="GO:0006950">
    <property type="term" value="P:response to stress"/>
    <property type="evidence" value="ECO:0007669"/>
    <property type="project" value="UniProtKB-ARBA"/>
</dbReference>
<dbReference type="EMBL" id="LSZW01000063">
    <property type="protein sequence ID" value="KXK65165.1"/>
    <property type="molecule type" value="Genomic_DNA"/>
</dbReference>
<dbReference type="GO" id="GO:0000287">
    <property type="term" value="F:magnesium ion binding"/>
    <property type="evidence" value="ECO:0007669"/>
    <property type="project" value="UniProtKB-UniRule"/>
</dbReference>
<dbReference type="Gene3D" id="2.40.33.10">
    <property type="entry name" value="PK beta-barrel domain-like"/>
    <property type="match status" value="1"/>
</dbReference>
<evidence type="ECO:0000256" key="13">
    <source>
        <dbReference type="ARBA" id="ARBA00022842"/>
    </source>
</evidence>
<protein>
    <recommendedName>
        <fullName evidence="7 17">Pyruvate kinase</fullName>
        <ecNumber evidence="6 17">2.7.1.40</ecNumber>
    </recommendedName>
</protein>
<evidence type="ECO:0000256" key="3">
    <source>
        <dbReference type="ARBA" id="ARBA00004997"/>
    </source>
</evidence>
<evidence type="ECO:0000256" key="12">
    <source>
        <dbReference type="ARBA" id="ARBA00022840"/>
    </source>
</evidence>
<comment type="cofactor">
    <cofactor evidence="2">
        <name>K(+)</name>
        <dbReference type="ChEBI" id="CHEBI:29103"/>
    </cofactor>
</comment>
<evidence type="ECO:0000256" key="4">
    <source>
        <dbReference type="ARBA" id="ARBA00006237"/>
    </source>
</evidence>
<dbReference type="InterPro" id="IPR015795">
    <property type="entry name" value="Pyrv_Knase_C"/>
</dbReference>
<dbReference type="InterPro" id="IPR011037">
    <property type="entry name" value="Pyrv_Knase-like_insert_dom_sf"/>
</dbReference>
<evidence type="ECO:0000256" key="5">
    <source>
        <dbReference type="ARBA" id="ARBA00008663"/>
    </source>
</evidence>
<dbReference type="EC" id="2.7.1.40" evidence="6 17"/>
<evidence type="ECO:0000313" key="22">
    <source>
        <dbReference type="EMBL" id="KXK65165.1"/>
    </source>
</evidence>
<dbReference type="Gene3D" id="3.20.20.60">
    <property type="entry name" value="Phosphoenolpyruvate-binding domains"/>
    <property type="match status" value="1"/>
</dbReference>
<evidence type="ECO:0000259" key="21">
    <source>
        <dbReference type="Pfam" id="PF02887"/>
    </source>
</evidence>
<organism evidence="22 23">
    <name type="scientific">Christensenella minuta</name>
    <dbReference type="NCBI Taxonomy" id="626937"/>
    <lineage>
        <taxon>Bacteria</taxon>
        <taxon>Bacillati</taxon>
        <taxon>Bacillota</taxon>
        <taxon>Clostridia</taxon>
        <taxon>Christensenellales</taxon>
        <taxon>Christensenellaceae</taxon>
        <taxon>Christensenella</taxon>
    </lineage>
</organism>
<keyword evidence="15 18" id="KW-0324">Glycolysis</keyword>
<comment type="similarity">
    <text evidence="4">In the C-terminal section; belongs to the PEP-utilizing enzyme family.</text>
</comment>
<dbReference type="SUPFAM" id="SSF51621">
    <property type="entry name" value="Phosphoenolpyruvate/pyruvate domain"/>
    <property type="match status" value="1"/>
</dbReference>
<dbReference type="Pfam" id="PF00224">
    <property type="entry name" value="PK"/>
    <property type="match status" value="1"/>
</dbReference>
<accession>A0A136Q3C2</accession>
<dbReference type="GO" id="GO:0016301">
    <property type="term" value="F:kinase activity"/>
    <property type="evidence" value="ECO:0007669"/>
    <property type="project" value="UniProtKB-KW"/>
</dbReference>
<dbReference type="PROSITE" id="PS00110">
    <property type="entry name" value="PYRUVATE_KINASE"/>
    <property type="match status" value="1"/>
</dbReference>
<dbReference type="STRING" id="626937.HMPREF3293_02423"/>
<evidence type="ECO:0000256" key="1">
    <source>
        <dbReference type="ARBA" id="ARBA00001946"/>
    </source>
</evidence>
<reference evidence="22 23" key="1">
    <citation type="submission" date="2016-02" db="EMBL/GenBank/DDBJ databases">
        <authorList>
            <person name="Wen L."/>
            <person name="He K."/>
            <person name="Yang H."/>
        </authorList>
    </citation>
    <scope>NUCLEOTIDE SEQUENCE [LARGE SCALE GENOMIC DNA]</scope>
    <source>
        <strain evidence="22 23">DSM 22607</strain>
    </source>
</reference>
<dbReference type="GO" id="GO:0004743">
    <property type="term" value="F:pyruvate kinase activity"/>
    <property type="evidence" value="ECO:0007669"/>
    <property type="project" value="UniProtKB-UniRule"/>
</dbReference>
<evidence type="ECO:0000256" key="7">
    <source>
        <dbReference type="ARBA" id="ARBA00018587"/>
    </source>
</evidence>
<comment type="cofactor">
    <cofactor evidence="1">
        <name>Mg(2+)</name>
        <dbReference type="ChEBI" id="CHEBI:18420"/>
    </cofactor>
</comment>
<dbReference type="PANTHER" id="PTHR11817">
    <property type="entry name" value="PYRUVATE KINASE"/>
    <property type="match status" value="1"/>
</dbReference>
<dbReference type="FunFam" id="2.40.33.10:FF:000001">
    <property type="entry name" value="Pyruvate kinase"/>
    <property type="match status" value="1"/>
</dbReference>
<evidence type="ECO:0000256" key="15">
    <source>
        <dbReference type="ARBA" id="ARBA00023152"/>
    </source>
</evidence>
<keyword evidence="9" id="KW-0479">Metal-binding</keyword>
<dbReference type="InterPro" id="IPR018209">
    <property type="entry name" value="Pyrv_Knase_AS"/>
</dbReference>
<dbReference type="GO" id="GO:0030955">
    <property type="term" value="F:potassium ion binding"/>
    <property type="evidence" value="ECO:0007669"/>
    <property type="project" value="UniProtKB-UniRule"/>
</dbReference>
<dbReference type="KEGG" id="cmiu:B1H56_03225"/>
<feature type="domain" description="PEP-utilising enzyme mobile" evidence="20">
    <location>
        <begin position="503"/>
        <end position="574"/>
    </location>
</feature>
<comment type="pathway">
    <text evidence="3 18">Carbohydrate degradation; glycolysis; pyruvate from D-glyceraldehyde 3-phosphate: step 5/5.</text>
</comment>
<dbReference type="NCBIfam" id="TIGR01064">
    <property type="entry name" value="pyruv_kin"/>
    <property type="match status" value="1"/>
</dbReference>
<keyword evidence="14" id="KW-0630">Potassium</keyword>
<dbReference type="PRINTS" id="PR01050">
    <property type="entry name" value="PYRUVTKNASE"/>
</dbReference>
<dbReference type="Gene3D" id="3.40.1380.20">
    <property type="entry name" value="Pyruvate kinase, C-terminal domain"/>
    <property type="match status" value="1"/>
</dbReference>
<evidence type="ECO:0000256" key="8">
    <source>
        <dbReference type="ARBA" id="ARBA00022679"/>
    </source>
</evidence>
<dbReference type="RefSeq" id="WP_066519084.1">
    <property type="nucleotide sequence ID" value="NZ_CABMOF010000001.1"/>
</dbReference>
<dbReference type="SUPFAM" id="SSF52009">
    <property type="entry name" value="Phosphohistidine domain"/>
    <property type="match status" value="1"/>
</dbReference>
<keyword evidence="12" id="KW-0067">ATP-binding</keyword>
<comment type="caution">
    <text evidence="22">The sequence shown here is derived from an EMBL/GenBank/DDBJ whole genome shotgun (WGS) entry which is preliminary data.</text>
</comment>
<evidence type="ECO:0000259" key="20">
    <source>
        <dbReference type="Pfam" id="PF00391"/>
    </source>
</evidence>
<dbReference type="FunFam" id="3.20.20.60:FF:000001">
    <property type="entry name" value="Pyruvate kinase"/>
    <property type="match status" value="1"/>
</dbReference>
<keyword evidence="8 18" id="KW-0808">Transferase</keyword>
<dbReference type="InterPro" id="IPR015793">
    <property type="entry name" value="Pyrv_Knase_brl"/>
</dbReference>
<dbReference type="Proteomes" id="UP000070366">
    <property type="component" value="Unassembled WGS sequence"/>
</dbReference>
<dbReference type="NCBIfam" id="NF004491">
    <property type="entry name" value="PRK05826.1"/>
    <property type="match status" value="1"/>
</dbReference>
<evidence type="ECO:0000256" key="16">
    <source>
        <dbReference type="ARBA" id="ARBA00023317"/>
    </source>
</evidence>
<dbReference type="InterPro" id="IPR015806">
    <property type="entry name" value="Pyrv_Knase_insert_dom_sf"/>
</dbReference>
<name>A0A136Q3C2_9FIRM</name>
<evidence type="ECO:0000256" key="18">
    <source>
        <dbReference type="RuleBase" id="RU000504"/>
    </source>
</evidence>
<dbReference type="GO" id="GO:0005524">
    <property type="term" value="F:ATP binding"/>
    <property type="evidence" value="ECO:0007669"/>
    <property type="project" value="UniProtKB-KW"/>
</dbReference>
<dbReference type="InterPro" id="IPR001697">
    <property type="entry name" value="Pyr_Knase"/>
</dbReference>
<comment type="similarity">
    <text evidence="5 18">Belongs to the pyruvate kinase family.</text>
</comment>
<evidence type="ECO:0000256" key="2">
    <source>
        <dbReference type="ARBA" id="ARBA00001958"/>
    </source>
</evidence>
<dbReference type="NCBIfam" id="NF004978">
    <property type="entry name" value="PRK06354.1"/>
    <property type="match status" value="1"/>
</dbReference>
<evidence type="ECO:0000256" key="11">
    <source>
        <dbReference type="ARBA" id="ARBA00022777"/>
    </source>
</evidence>
<keyword evidence="10" id="KW-0547">Nucleotide-binding</keyword>
<evidence type="ECO:0000259" key="19">
    <source>
        <dbReference type="Pfam" id="PF00224"/>
    </source>
</evidence>
<keyword evidence="23" id="KW-1185">Reference proteome</keyword>
<evidence type="ECO:0000313" key="23">
    <source>
        <dbReference type="Proteomes" id="UP000070366"/>
    </source>
</evidence>
<dbReference type="PATRIC" id="fig|626937.4.peg.2380"/>
<dbReference type="AlphaFoldDB" id="A0A136Q3C2"/>
<dbReference type="InterPro" id="IPR036918">
    <property type="entry name" value="Pyrv_Knase_C_sf"/>
</dbReference>
<comment type="catalytic activity">
    <reaction evidence="18">
        <text>pyruvate + ATP = phosphoenolpyruvate + ADP + H(+)</text>
        <dbReference type="Rhea" id="RHEA:18157"/>
        <dbReference type="ChEBI" id="CHEBI:15361"/>
        <dbReference type="ChEBI" id="CHEBI:15378"/>
        <dbReference type="ChEBI" id="CHEBI:30616"/>
        <dbReference type="ChEBI" id="CHEBI:58702"/>
        <dbReference type="ChEBI" id="CHEBI:456216"/>
        <dbReference type="EC" id="2.7.1.40"/>
    </reaction>
</comment>
<keyword evidence="16 22" id="KW-0670">Pyruvate</keyword>
<evidence type="ECO:0000256" key="14">
    <source>
        <dbReference type="ARBA" id="ARBA00022958"/>
    </source>
</evidence>
<feature type="domain" description="Pyruvate kinase barrel" evidence="19">
    <location>
        <begin position="1"/>
        <end position="323"/>
    </location>
</feature>
<dbReference type="Gene3D" id="3.50.30.10">
    <property type="entry name" value="Phosphohistidine domain"/>
    <property type="match status" value="1"/>
</dbReference>
<dbReference type="UniPathway" id="UPA00109">
    <property type="reaction ID" value="UER00188"/>
</dbReference>
<evidence type="ECO:0000256" key="9">
    <source>
        <dbReference type="ARBA" id="ARBA00022723"/>
    </source>
</evidence>
<keyword evidence="13 18" id="KW-0460">Magnesium</keyword>
<proteinExistence type="inferred from homology"/>
<dbReference type="SUPFAM" id="SSF52935">
    <property type="entry name" value="PK C-terminal domain-like"/>
    <property type="match status" value="1"/>
</dbReference>
<dbReference type="OrthoDB" id="9812123at2"/>
<dbReference type="SUPFAM" id="SSF50800">
    <property type="entry name" value="PK beta-barrel domain-like"/>
    <property type="match status" value="1"/>
</dbReference>
<evidence type="ECO:0000256" key="10">
    <source>
        <dbReference type="ARBA" id="ARBA00022741"/>
    </source>
</evidence>
<dbReference type="InterPro" id="IPR040442">
    <property type="entry name" value="Pyrv_kinase-like_dom_sf"/>
</dbReference>
<dbReference type="InterPro" id="IPR015813">
    <property type="entry name" value="Pyrv/PenolPyrv_kinase-like_dom"/>
</dbReference>
<evidence type="ECO:0000256" key="17">
    <source>
        <dbReference type="NCBIfam" id="TIGR01064"/>
    </source>
</evidence>
<gene>
    <name evidence="22" type="ORF">HMPREF3293_02423</name>
</gene>
<dbReference type="Pfam" id="PF02887">
    <property type="entry name" value="PK_C"/>
    <property type="match status" value="1"/>
</dbReference>
<dbReference type="Pfam" id="PF00391">
    <property type="entry name" value="PEP-utilizers"/>
    <property type="match status" value="1"/>
</dbReference>
<dbReference type="InterPro" id="IPR036637">
    <property type="entry name" value="Phosphohistidine_dom_sf"/>
</dbReference>
<sequence length="583" mass="63612">MRKTKIICTLGPSSEDENTIRRMVEAGMDVARLNFSHGDHKTQLERIRKIKKISKDTGKHISCLLDTKGPEIRIGTFKTGRIELHEGDTFTLTTREVEGDETCVSETFKNLPQDLAQGAIILIDDGLIEMQVMCITDTEITCKVLNGGMLSDRKGVNVPGFSVSLPYISEKDRADIVFGIENDVDFIAASFTRSEQDILDIKHILDEYKCKSIKIIAKIENAEGVKNIDDILRVSDGIMVARGDMGVEIPLEEVPVLQKRLIRKAYGAGKIVITATQMLESMMHNPRPTRAETTDIANAIYDGTSAIMLSGETAAGKYPVECVKTMARIALRTEKDINYEMRFKKNDMAQISDVTNAISHAACTTAYDLGASAIIAVTKTGRSVRMVSKYRPSIPIIGCSPEEQVCRQLNMSWGVTPMKVEQKLNTDELFEMVVNYGKKAGLLENGDLVVIMAGVPLGIAGTTNLLKVHIVGDVLVKGTGINGLCASGNLCVARTEKEARQTFKRGDILAVPTTSNNILDLMKQSAGIITEEDGPDTHAAIVGMALDIPVLVGAVSATQILKTGTHIKLDAERGLVCNENRED</sequence>
<feature type="domain" description="Pyruvate kinase C-terminal" evidence="21">
    <location>
        <begin position="356"/>
        <end position="469"/>
    </location>
</feature>